<reference evidence="2" key="1">
    <citation type="submission" date="2021-06" db="EMBL/GenBank/DDBJ databases">
        <title>Genome sequence of Cutibacterium modestum strain KB17-24694.</title>
        <authorList>
            <person name="Dekio I."/>
            <person name="Asahina A."/>
            <person name="Nishida M."/>
        </authorList>
    </citation>
    <scope>NUCLEOTIDE SEQUENCE</scope>
    <source>
        <strain evidence="2">KB17-24694</strain>
    </source>
</reference>
<dbReference type="AlphaFoldDB" id="A0AAD1KNS7"/>
<proteinExistence type="predicted"/>
<dbReference type="RefSeq" id="WP_162096750.1">
    <property type="nucleotide sequence ID" value="NZ_AP024747.1"/>
</dbReference>
<feature type="compositionally biased region" description="Polar residues" evidence="1">
    <location>
        <begin position="87"/>
        <end position="106"/>
    </location>
</feature>
<evidence type="ECO:0000313" key="3">
    <source>
        <dbReference type="Proteomes" id="UP000825072"/>
    </source>
</evidence>
<name>A0AAD1KNS7_9ACTN</name>
<feature type="compositionally biased region" description="Basic and acidic residues" evidence="1">
    <location>
        <begin position="140"/>
        <end position="151"/>
    </location>
</feature>
<accession>A0AAD1KNS7</accession>
<dbReference type="Proteomes" id="UP000825072">
    <property type="component" value="Chromosome 1"/>
</dbReference>
<gene>
    <name evidence="2" type="ORF">KB1_12630</name>
</gene>
<dbReference type="EMBL" id="AP024747">
    <property type="protein sequence ID" value="BCY25273.1"/>
    <property type="molecule type" value="Genomic_DNA"/>
</dbReference>
<sequence>MPKADLGSGTVWMITANTSTLAAGFETNAIGDNTIDNGGKATARFIHTTKKIVEFDEPATGPFVKLVETSSQSGQPFGGAGEIRLSATCSSGSTPAVPSASETPRTPTDPDGHAQFAPAKQPEILENPDPPRPTQPPHPDAQHRGPGKREGLALVGDSQYCVPSEWHTCVAGGDPKALRRSTVGAVIWSRPPLDHHERGTTSLPPLTRTQPTRAITARIRFGDTLTRVPSFWAKY</sequence>
<evidence type="ECO:0000313" key="2">
    <source>
        <dbReference type="EMBL" id="BCY25273.1"/>
    </source>
</evidence>
<organism evidence="2 3">
    <name type="scientific">Cutibacterium modestum</name>
    <dbReference type="NCBI Taxonomy" id="2559073"/>
    <lineage>
        <taxon>Bacteria</taxon>
        <taxon>Bacillati</taxon>
        <taxon>Actinomycetota</taxon>
        <taxon>Actinomycetes</taxon>
        <taxon>Propionibacteriales</taxon>
        <taxon>Propionibacteriaceae</taxon>
        <taxon>Cutibacterium</taxon>
    </lineage>
</organism>
<dbReference type="GeneID" id="92881926"/>
<protein>
    <submittedName>
        <fullName evidence="2">Uncharacterized protein</fullName>
    </submittedName>
</protein>
<feature type="compositionally biased region" description="Pro residues" evidence="1">
    <location>
        <begin position="128"/>
        <end position="139"/>
    </location>
</feature>
<evidence type="ECO:0000256" key="1">
    <source>
        <dbReference type="SAM" id="MobiDB-lite"/>
    </source>
</evidence>
<feature type="region of interest" description="Disordered" evidence="1">
    <location>
        <begin position="70"/>
        <end position="151"/>
    </location>
</feature>